<comment type="caution">
    <text evidence="2">The sequence shown here is derived from an EMBL/GenBank/DDBJ whole genome shotgun (WGS) entry which is preliminary data.</text>
</comment>
<name>A0AAD3SJX1_NEPGR</name>
<dbReference type="Proteomes" id="UP001279734">
    <property type="component" value="Unassembled WGS sequence"/>
</dbReference>
<evidence type="ECO:0000256" key="1">
    <source>
        <dbReference type="SAM" id="MobiDB-lite"/>
    </source>
</evidence>
<evidence type="ECO:0000313" key="3">
    <source>
        <dbReference type="Proteomes" id="UP001279734"/>
    </source>
</evidence>
<dbReference type="AlphaFoldDB" id="A0AAD3SJX1"/>
<reference evidence="2" key="1">
    <citation type="submission" date="2023-05" db="EMBL/GenBank/DDBJ databases">
        <title>Nepenthes gracilis genome sequencing.</title>
        <authorList>
            <person name="Fukushima K."/>
        </authorList>
    </citation>
    <scope>NUCLEOTIDE SEQUENCE</scope>
    <source>
        <strain evidence="2">SING2019-196</strain>
    </source>
</reference>
<evidence type="ECO:0000313" key="2">
    <source>
        <dbReference type="EMBL" id="GMH12813.1"/>
    </source>
</evidence>
<proteinExistence type="predicted"/>
<feature type="compositionally biased region" description="Polar residues" evidence="1">
    <location>
        <begin position="71"/>
        <end position="80"/>
    </location>
</feature>
<protein>
    <submittedName>
        <fullName evidence="2">Uncharacterized protein</fullName>
    </submittedName>
</protein>
<dbReference type="EMBL" id="BSYO01000012">
    <property type="protein sequence ID" value="GMH12813.1"/>
    <property type="molecule type" value="Genomic_DNA"/>
</dbReference>
<keyword evidence="3" id="KW-1185">Reference proteome</keyword>
<feature type="region of interest" description="Disordered" evidence="1">
    <location>
        <begin position="71"/>
        <end position="103"/>
    </location>
</feature>
<gene>
    <name evidence="2" type="ORF">Nepgr_014654</name>
</gene>
<sequence length="103" mass="11053">MLLESIALQMCCAVVGLHGSGSGDIASLNLLLWFDAGDGCVALMLQQLVLFDVAAMQYQVMDALVEFSNSRLQTPATRPSSCRRKLKPRVTSASRDTGDFSGV</sequence>
<accession>A0AAD3SJX1</accession>
<organism evidence="2 3">
    <name type="scientific">Nepenthes gracilis</name>
    <name type="common">Slender pitcher plant</name>
    <dbReference type="NCBI Taxonomy" id="150966"/>
    <lineage>
        <taxon>Eukaryota</taxon>
        <taxon>Viridiplantae</taxon>
        <taxon>Streptophyta</taxon>
        <taxon>Embryophyta</taxon>
        <taxon>Tracheophyta</taxon>
        <taxon>Spermatophyta</taxon>
        <taxon>Magnoliopsida</taxon>
        <taxon>eudicotyledons</taxon>
        <taxon>Gunneridae</taxon>
        <taxon>Pentapetalae</taxon>
        <taxon>Caryophyllales</taxon>
        <taxon>Nepenthaceae</taxon>
        <taxon>Nepenthes</taxon>
    </lineage>
</organism>